<proteinExistence type="predicted"/>
<dbReference type="Gene3D" id="1.10.101.10">
    <property type="entry name" value="PGBD-like superfamily/PGBD"/>
    <property type="match status" value="4"/>
</dbReference>
<evidence type="ECO:0000313" key="6">
    <source>
        <dbReference type="EMBL" id="CAB4791980.1"/>
    </source>
</evidence>
<evidence type="ECO:0000256" key="1">
    <source>
        <dbReference type="SAM" id="MobiDB-lite"/>
    </source>
</evidence>
<feature type="domain" description="Peptidoglycan binding-like" evidence="2">
    <location>
        <begin position="208"/>
        <end position="264"/>
    </location>
</feature>
<evidence type="ECO:0000259" key="2">
    <source>
        <dbReference type="Pfam" id="PF01471"/>
    </source>
</evidence>
<feature type="domain" description="Peptidoglycan binding-like" evidence="2">
    <location>
        <begin position="279"/>
        <end position="331"/>
    </location>
</feature>
<dbReference type="Pfam" id="PF01471">
    <property type="entry name" value="PG_binding_1"/>
    <property type="match status" value="4"/>
</dbReference>
<accession>A0A6J7QM31</accession>
<dbReference type="EMBL" id="CAFAAL010000003">
    <property type="protein sequence ID" value="CAB4791980.1"/>
    <property type="molecule type" value="Genomic_DNA"/>
</dbReference>
<evidence type="ECO:0000313" key="5">
    <source>
        <dbReference type="EMBL" id="CAB4761962.1"/>
    </source>
</evidence>
<dbReference type="Pfam" id="PF01551">
    <property type="entry name" value="Peptidase_M23"/>
    <property type="match status" value="1"/>
</dbReference>
<evidence type="ECO:0000313" key="9">
    <source>
        <dbReference type="EMBL" id="CAB5018758.1"/>
    </source>
</evidence>
<feature type="region of interest" description="Disordered" evidence="1">
    <location>
        <begin position="344"/>
        <end position="368"/>
    </location>
</feature>
<dbReference type="InterPro" id="IPR011055">
    <property type="entry name" value="Dup_hybrid_motif"/>
</dbReference>
<dbReference type="PANTHER" id="PTHR21666">
    <property type="entry name" value="PEPTIDASE-RELATED"/>
    <property type="match status" value="1"/>
</dbReference>
<dbReference type="EMBL" id="CAFBMF010000002">
    <property type="protein sequence ID" value="CAB4887836.1"/>
    <property type="molecule type" value="Genomic_DNA"/>
</dbReference>
<evidence type="ECO:0000313" key="4">
    <source>
        <dbReference type="EMBL" id="CAB4706054.1"/>
    </source>
</evidence>
<dbReference type="EMBL" id="CAEZYH010000002">
    <property type="protein sequence ID" value="CAB4706054.1"/>
    <property type="molecule type" value="Genomic_DNA"/>
</dbReference>
<organism evidence="9">
    <name type="scientific">freshwater metagenome</name>
    <dbReference type="NCBI Taxonomy" id="449393"/>
    <lineage>
        <taxon>unclassified sequences</taxon>
        <taxon>metagenomes</taxon>
        <taxon>ecological metagenomes</taxon>
    </lineage>
</organism>
<dbReference type="SUPFAM" id="SSF51261">
    <property type="entry name" value="Duplicated hybrid motif"/>
    <property type="match status" value="1"/>
</dbReference>
<evidence type="ECO:0000313" key="8">
    <source>
        <dbReference type="EMBL" id="CAB4887836.1"/>
    </source>
</evidence>
<name>A0A6J7QM31_9ZZZZ</name>
<dbReference type="InterPro" id="IPR016047">
    <property type="entry name" value="M23ase_b-sheet_dom"/>
</dbReference>
<feature type="compositionally biased region" description="Low complexity" evidence="1">
    <location>
        <begin position="182"/>
        <end position="194"/>
    </location>
</feature>
<dbReference type="InterPro" id="IPR036366">
    <property type="entry name" value="PGBDSf"/>
</dbReference>
<dbReference type="EMBL" id="CAFBPS010000004">
    <property type="protein sequence ID" value="CAB5018758.1"/>
    <property type="molecule type" value="Genomic_DNA"/>
</dbReference>
<dbReference type="EMBL" id="CAEZZP010000005">
    <property type="protein sequence ID" value="CAB4761962.1"/>
    <property type="molecule type" value="Genomic_DNA"/>
</dbReference>
<dbReference type="CDD" id="cd12797">
    <property type="entry name" value="M23_peptidase"/>
    <property type="match status" value="1"/>
</dbReference>
<evidence type="ECO:0000259" key="3">
    <source>
        <dbReference type="Pfam" id="PF01551"/>
    </source>
</evidence>
<reference evidence="9" key="1">
    <citation type="submission" date="2020-05" db="EMBL/GenBank/DDBJ databases">
        <authorList>
            <person name="Chiriac C."/>
            <person name="Salcher M."/>
            <person name="Ghai R."/>
            <person name="Kavagutti S V."/>
        </authorList>
    </citation>
    <scope>NUCLEOTIDE SEQUENCE</scope>
</reference>
<feature type="domain" description="M23ase beta-sheet core" evidence="3">
    <location>
        <begin position="395"/>
        <end position="489"/>
    </location>
</feature>
<dbReference type="PANTHER" id="PTHR21666:SF270">
    <property type="entry name" value="MUREIN HYDROLASE ACTIVATOR ENVC"/>
    <property type="match status" value="1"/>
</dbReference>
<dbReference type="InterPro" id="IPR036365">
    <property type="entry name" value="PGBD-like_sf"/>
</dbReference>
<dbReference type="Gene3D" id="2.70.70.10">
    <property type="entry name" value="Glucose Permease (Domain IIA)"/>
    <property type="match status" value="1"/>
</dbReference>
<gene>
    <name evidence="4" type="ORF">UFOPK2658_00098</name>
    <name evidence="5" type="ORF">UFOPK2880_00167</name>
    <name evidence="6" type="ORF">UFOPK3004_00085</name>
    <name evidence="7" type="ORF">UFOPK3304_00021</name>
    <name evidence="8" type="ORF">UFOPK3494_00073</name>
    <name evidence="9" type="ORF">UFOPK4134_00145</name>
</gene>
<dbReference type="SUPFAM" id="SSF47090">
    <property type="entry name" value="PGBD-like"/>
    <property type="match status" value="4"/>
</dbReference>
<protein>
    <submittedName>
        <fullName evidence="9">Unannotated protein</fullName>
    </submittedName>
</protein>
<evidence type="ECO:0000313" key="7">
    <source>
        <dbReference type="EMBL" id="CAB4855037.1"/>
    </source>
</evidence>
<dbReference type="AlphaFoldDB" id="A0A6J7QM31"/>
<dbReference type="InterPro" id="IPR002477">
    <property type="entry name" value="Peptidoglycan-bd-like"/>
</dbReference>
<dbReference type="EMBL" id="CAFBLJ010000001">
    <property type="protein sequence ID" value="CAB4855037.1"/>
    <property type="molecule type" value="Genomic_DNA"/>
</dbReference>
<feature type="domain" description="Peptidoglycan binding-like" evidence="2">
    <location>
        <begin position="114"/>
        <end position="167"/>
    </location>
</feature>
<feature type="region of interest" description="Disordered" evidence="1">
    <location>
        <begin position="182"/>
        <end position="204"/>
    </location>
</feature>
<feature type="domain" description="Peptidoglycan binding-like" evidence="2">
    <location>
        <begin position="43"/>
        <end position="96"/>
    </location>
</feature>
<sequence>MTLIATGAWGATTARAATSPAQISVAHLPLTKKASTFPQIGDRGQAVRSLQQALVAQGISVTGGVDGIFGQGTSNAIKTFQSNKGLTTSGVVNSTTAFLLGLAPSPSLPILGQRGATVTALQQALTRASISVRGGVDGIFGVATTNAVLAYQTSRGLTATGVVDITTAISLGIVEGSAQSTVQSTTTAPTTTAPPATPSPFPLAGDNNDAVKALQKALVAAGISVRGGVDGQFGSGTTTAVTTFQQNMRIAATGVVDQLTAQLLGLTPAPTLPKNGDTGDVVKALQNLLITAGIAVRGGTDGKFGTATSNAITAFQKAQGLNASGVLDLRTALYIGFIPGLTTNNPNSPTTTTTTTPTATPTTTPTTATLPTVFPVLGPCWFTDTWQAPRSGGRRHEGVDIIAKSGTPIYAVANGTITRVFLDHPGSLGGNAVRLTALDGTYFHYAHLSAFADGAALGATVVAGQIIGYVGSTGSSSSPHLHFEYHPGGGAASNPYLVVKPLDACKSTTPPATTAPAA</sequence>
<dbReference type="GO" id="GO:0004222">
    <property type="term" value="F:metalloendopeptidase activity"/>
    <property type="evidence" value="ECO:0007669"/>
    <property type="project" value="TreeGrafter"/>
</dbReference>
<dbReference type="InterPro" id="IPR050570">
    <property type="entry name" value="Cell_wall_metabolism_enzyme"/>
</dbReference>